<protein>
    <submittedName>
        <fullName evidence="7">Iron complex transport system substrate-binding protein</fullName>
    </submittedName>
</protein>
<dbReference type="Pfam" id="PF01497">
    <property type="entry name" value="Peripla_BP_2"/>
    <property type="match status" value="1"/>
</dbReference>
<dbReference type="GO" id="GO:0030288">
    <property type="term" value="C:outer membrane-bounded periplasmic space"/>
    <property type="evidence" value="ECO:0007669"/>
    <property type="project" value="TreeGrafter"/>
</dbReference>
<evidence type="ECO:0000256" key="2">
    <source>
        <dbReference type="ARBA" id="ARBA00008814"/>
    </source>
</evidence>
<evidence type="ECO:0000256" key="5">
    <source>
        <dbReference type="SAM" id="SignalP"/>
    </source>
</evidence>
<dbReference type="PANTHER" id="PTHR30532:SF28">
    <property type="entry name" value="PETROBACTIN-BINDING PROTEIN YCLQ"/>
    <property type="match status" value="1"/>
</dbReference>
<keyword evidence="8" id="KW-1185">Reference proteome</keyword>
<comment type="caution">
    <text evidence="7">The sequence shown here is derived from an EMBL/GenBank/DDBJ whole genome shotgun (WGS) entry which is preliminary data.</text>
</comment>
<dbReference type="Gene3D" id="3.40.50.1980">
    <property type="entry name" value="Nitrogenase molybdenum iron protein domain"/>
    <property type="match status" value="2"/>
</dbReference>
<dbReference type="RefSeq" id="WP_092918674.1">
    <property type="nucleotide sequence ID" value="NZ_FOZN01000003.1"/>
</dbReference>
<evidence type="ECO:0000313" key="8">
    <source>
        <dbReference type="Proteomes" id="UP000198506"/>
    </source>
</evidence>
<dbReference type="Proteomes" id="UP000198506">
    <property type="component" value="Unassembled WGS sequence"/>
</dbReference>
<dbReference type="AlphaFoldDB" id="A0AA94L092"/>
<evidence type="ECO:0000256" key="4">
    <source>
        <dbReference type="ARBA" id="ARBA00022729"/>
    </source>
</evidence>
<evidence type="ECO:0000313" key="7">
    <source>
        <dbReference type="EMBL" id="SFS15942.1"/>
    </source>
</evidence>
<dbReference type="PROSITE" id="PS50983">
    <property type="entry name" value="FE_B12_PBP"/>
    <property type="match status" value="1"/>
</dbReference>
<keyword evidence="3" id="KW-0813">Transport</keyword>
<name>A0AA94L092_9MICO</name>
<dbReference type="InterPro" id="IPR002491">
    <property type="entry name" value="ABC_transptr_periplasmic_BD"/>
</dbReference>
<dbReference type="GO" id="GO:1901678">
    <property type="term" value="P:iron coordination entity transport"/>
    <property type="evidence" value="ECO:0007669"/>
    <property type="project" value="UniProtKB-ARBA"/>
</dbReference>
<keyword evidence="4 5" id="KW-0732">Signal</keyword>
<accession>A0AA94L092</accession>
<organism evidence="7 8">
    <name type="scientific">Agrococcus baldri</name>
    <dbReference type="NCBI Taxonomy" id="153730"/>
    <lineage>
        <taxon>Bacteria</taxon>
        <taxon>Bacillati</taxon>
        <taxon>Actinomycetota</taxon>
        <taxon>Actinomycetes</taxon>
        <taxon>Micrococcales</taxon>
        <taxon>Microbacteriaceae</taxon>
        <taxon>Agrococcus</taxon>
    </lineage>
</organism>
<dbReference type="PROSITE" id="PS51257">
    <property type="entry name" value="PROKAR_LIPOPROTEIN"/>
    <property type="match status" value="1"/>
</dbReference>
<dbReference type="InterPro" id="IPR051313">
    <property type="entry name" value="Bact_iron-sidero_bind"/>
</dbReference>
<dbReference type="SUPFAM" id="SSF53807">
    <property type="entry name" value="Helical backbone' metal receptor"/>
    <property type="match status" value="1"/>
</dbReference>
<proteinExistence type="inferred from homology"/>
<comment type="subcellular location">
    <subcellularLocation>
        <location evidence="1">Cell envelope</location>
    </subcellularLocation>
</comment>
<evidence type="ECO:0000256" key="3">
    <source>
        <dbReference type="ARBA" id="ARBA00022448"/>
    </source>
</evidence>
<dbReference type="PANTHER" id="PTHR30532">
    <property type="entry name" value="IRON III DICITRATE-BINDING PERIPLASMIC PROTEIN"/>
    <property type="match status" value="1"/>
</dbReference>
<sequence>MSRALRAAAAVAALALLTGCAASTAADEPAGETVTIATNLGPADVALLPERVAVLDSTAMETVRDMGITPVAAPLALIPERGFEAWHTDAAIADVGTHREPDFEALAAAEPDLIIGGYRFSDAQDELEGIAPTIDIAASEEHADGWIASLEAQTSALGQIFQAEDEAEDIIAALEQARGEANAAAPESTVFLGVVSGGQIDNGAQRVGRIIEGMSITDVFAGDEGDVHGDSGLSAETIAQANPEWAIILDRDAGTGETDAQPALAVIEGNEALANTAFVTEGRIIVLEADFYRLEGAQSYTRTFQQLAEAFAQS</sequence>
<gene>
    <name evidence="7" type="ORF">SAMN04487783_2169</name>
</gene>
<comment type="similarity">
    <text evidence="2">Belongs to the bacterial solute-binding protein 8 family.</text>
</comment>
<evidence type="ECO:0000256" key="1">
    <source>
        <dbReference type="ARBA" id="ARBA00004196"/>
    </source>
</evidence>
<dbReference type="EMBL" id="FOZN01000003">
    <property type="protein sequence ID" value="SFS15942.1"/>
    <property type="molecule type" value="Genomic_DNA"/>
</dbReference>
<feature type="signal peptide" evidence="5">
    <location>
        <begin position="1"/>
        <end position="25"/>
    </location>
</feature>
<reference evidence="7 8" key="1">
    <citation type="submission" date="2016-10" db="EMBL/GenBank/DDBJ databases">
        <authorList>
            <person name="Varghese N."/>
            <person name="Submissions S."/>
        </authorList>
    </citation>
    <scope>NUCLEOTIDE SEQUENCE [LARGE SCALE GENOMIC DNA]</scope>
    <source>
        <strain evidence="7 8">IAM 15147</strain>
    </source>
</reference>
<feature type="domain" description="Fe/B12 periplasmic-binding" evidence="6">
    <location>
        <begin position="51"/>
        <end position="314"/>
    </location>
</feature>
<feature type="chain" id="PRO_5041641281" evidence="5">
    <location>
        <begin position="26"/>
        <end position="314"/>
    </location>
</feature>
<evidence type="ECO:0000259" key="6">
    <source>
        <dbReference type="PROSITE" id="PS50983"/>
    </source>
</evidence>